<geneLocation type="plasmid" evidence="1 2">
    <name>pVP-16-VB00198-1</name>
</geneLocation>
<proteinExistence type="predicted"/>
<dbReference type="Proteomes" id="UP001163036">
    <property type="component" value="Plasmid pVP-16-VB00198-1"/>
</dbReference>
<dbReference type="AlphaFoldDB" id="A0AA46UQ27"/>
<keyword evidence="1" id="KW-0614">Plasmid</keyword>
<evidence type="ECO:0000313" key="2">
    <source>
        <dbReference type="Proteomes" id="UP001163036"/>
    </source>
</evidence>
<organism evidence="1 2">
    <name type="scientific">Vibrio parahaemolyticus</name>
    <dbReference type="NCBI Taxonomy" id="670"/>
    <lineage>
        <taxon>Bacteria</taxon>
        <taxon>Pseudomonadati</taxon>
        <taxon>Pseudomonadota</taxon>
        <taxon>Gammaproteobacteria</taxon>
        <taxon>Vibrionales</taxon>
        <taxon>Vibrionaceae</taxon>
        <taxon>Vibrio</taxon>
    </lineage>
</organism>
<gene>
    <name evidence="1" type="ORF">M5598_28045</name>
</gene>
<name>A0AA46UQ27_VIBPH</name>
<sequence>MNDYGFISAENVKNLIEFTSDNNKSGFELSREDLNLKNMNPIIKNNENAFNLAIADPEKFEMSYEISPLTQRKKIEIDSKDIQDMSNASVGEILYKTKNLPKFIEPGATGYDEWQFSNAVRQVAFQQIENASSAEQLQGMLSEPINTNKIRSMECSYTGGIVFNQNNEYTSGYEDCLNKPVRKAESVLSM</sequence>
<evidence type="ECO:0000313" key="1">
    <source>
        <dbReference type="EMBL" id="UYV29837.1"/>
    </source>
</evidence>
<accession>A0AA46UQ27</accession>
<dbReference type="EMBL" id="CP097357">
    <property type="protein sequence ID" value="UYV29837.1"/>
    <property type="molecule type" value="Genomic_DNA"/>
</dbReference>
<protein>
    <submittedName>
        <fullName evidence="1">Uncharacterized protein</fullName>
    </submittedName>
</protein>
<dbReference type="RefSeq" id="WP_053314490.1">
    <property type="nucleotide sequence ID" value="NZ_CP062152.1"/>
</dbReference>
<reference evidence="1" key="1">
    <citation type="submission" date="2022-05" db="EMBL/GenBank/DDBJ databases">
        <title>Megaplasmid of Vibrio parahaemolyticus.</title>
        <authorList>
            <person name="Strauch E."/>
            <person name="Borowiak M."/>
        </authorList>
    </citation>
    <scope>NUCLEOTIDE SEQUENCE</scope>
    <source>
        <strain evidence="1">16-VB00198</strain>
        <plasmid evidence="1">pVP-16-VB00198-1</plasmid>
    </source>
</reference>